<evidence type="ECO:0000313" key="2">
    <source>
        <dbReference type="EMBL" id="CAI27441.1"/>
    </source>
</evidence>
<evidence type="ECO:0000313" key="3">
    <source>
        <dbReference type="Proteomes" id="UP000001021"/>
    </source>
</evidence>
<dbReference type="Gene3D" id="3.40.50.880">
    <property type="match status" value="1"/>
</dbReference>
<protein>
    <submittedName>
        <fullName evidence="2">Enhancing lycopene biosynthesis protein 2</fullName>
    </submittedName>
</protein>
<accession>A0A0H3M0G9</accession>
<dbReference type="Pfam" id="PF01965">
    <property type="entry name" value="DJ-1_PfpI"/>
    <property type="match status" value="1"/>
</dbReference>
<name>A0A0H3M0G9_EHRRW</name>
<dbReference type="eggNOG" id="COG3155">
    <property type="taxonomic scope" value="Bacteria"/>
</dbReference>
<reference evidence="2 3" key="1">
    <citation type="journal article" date="2006" name="J. Bacteriol.">
        <title>Comparative genomic analysis of three strains of Ehrlichia ruminantium reveals an active process of genome size plasticity.</title>
        <authorList>
            <person name="Frutos R."/>
            <person name="Viari A."/>
            <person name="Ferraz C."/>
            <person name="Morgat A."/>
            <person name="Eychenie S."/>
            <person name="Kandassami Y."/>
            <person name="Chantal I."/>
            <person name="Bensaid A."/>
            <person name="Coissac E."/>
            <person name="Vachiery N."/>
            <person name="Demaille J."/>
            <person name="Martinez D."/>
        </authorList>
    </citation>
    <scope>NUCLEOTIDE SEQUENCE [LARGE SCALE GENOMIC DNA]</scope>
    <source>
        <strain evidence="2 3">Welgevonden</strain>
    </source>
</reference>
<dbReference type="InterPro" id="IPR002818">
    <property type="entry name" value="DJ-1/PfpI"/>
</dbReference>
<dbReference type="NCBIfam" id="NF008747">
    <property type="entry name" value="PRK11780.1"/>
    <property type="match status" value="1"/>
</dbReference>
<dbReference type="EMBL" id="CR925678">
    <property type="protein sequence ID" value="CAI27441.1"/>
    <property type="molecule type" value="Genomic_DNA"/>
</dbReference>
<dbReference type="PANTHER" id="PTHR10224">
    <property type="entry name" value="ES1 PROTEIN HOMOLOG, MITOCHONDRIAL"/>
    <property type="match status" value="1"/>
</dbReference>
<dbReference type="InterPro" id="IPR029062">
    <property type="entry name" value="Class_I_gatase-like"/>
</dbReference>
<evidence type="ECO:0000259" key="1">
    <source>
        <dbReference type="Pfam" id="PF01965"/>
    </source>
</evidence>
<sequence length="224" mass="25013">MENFMVLNSAIILAGCGHMDGSEIREAVLVMLELDRHNVKFKCFAPNNDQKYVMDHYNKKTTGEIRNILVESARIARGSIYDIEEINHEEFDMLVIPGGYGVAKNFSNLFDGDEYNDSILPKFKNAVLKFFNSNKPIGAVCISPAVLVASLKDVAKIKVTIGEDSDNLIDKLGGIHIDCPTIKSVRDETNKIFSCSAYMRNDSIYNVYLGIQDMISSMVNSLKN</sequence>
<dbReference type="HOGENOM" id="CLU_072952_1_0_5"/>
<dbReference type="Proteomes" id="UP000001021">
    <property type="component" value="Chromosome"/>
</dbReference>
<proteinExistence type="predicted"/>
<dbReference type="KEGG" id="erw:ERWE_CDS_09470"/>
<dbReference type="SUPFAM" id="SSF52317">
    <property type="entry name" value="Class I glutamine amidotransferase-like"/>
    <property type="match status" value="1"/>
</dbReference>
<dbReference type="AlphaFoldDB" id="A0A0H3M0G9"/>
<organism evidence="2 3">
    <name type="scientific">Ehrlichia ruminantium (strain Welgevonden)</name>
    <dbReference type="NCBI Taxonomy" id="254945"/>
    <lineage>
        <taxon>Bacteria</taxon>
        <taxon>Pseudomonadati</taxon>
        <taxon>Pseudomonadota</taxon>
        <taxon>Alphaproteobacteria</taxon>
        <taxon>Rickettsiales</taxon>
        <taxon>Anaplasmataceae</taxon>
        <taxon>Ehrlichia</taxon>
    </lineage>
</organism>
<feature type="domain" description="DJ-1/PfpI" evidence="1">
    <location>
        <begin position="83"/>
        <end position="149"/>
    </location>
</feature>
<keyword evidence="3" id="KW-1185">Reference proteome</keyword>
<gene>
    <name evidence="2" type="primary">elbB</name>
    <name evidence="2" type="ordered locus">ERWE_CDS_09470</name>
</gene>
<dbReference type="PANTHER" id="PTHR10224:SF12">
    <property type="entry name" value="GLYOXALASE ELBB"/>
    <property type="match status" value="1"/>
</dbReference>